<evidence type="ECO:0000256" key="5">
    <source>
        <dbReference type="ARBA" id="ARBA00022989"/>
    </source>
</evidence>
<keyword evidence="8" id="KW-1015">Disulfide bond</keyword>
<protein>
    <submittedName>
        <fullName evidence="12">Vitamin K epoxide reductase family protein</fullName>
    </submittedName>
</protein>
<organism evidence="12 13">
    <name type="scientific">Microbacterium binotii</name>
    <dbReference type="NCBI Taxonomy" id="462710"/>
    <lineage>
        <taxon>Bacteria</taxon>
        <taxon>Bacillati</taxon>
        <taxon>Actinomycetota</taxon>
        <taxon>Actinomycetes</taxon>
        <taxon>Micrococcales</taxon>
        <taxon>Microbacteriaceae</taxon>
        <taxon>Microbacterium</taxon>
    </lineage>
</organism>
<dbReference type="Gene3D" id="1.20.1440.130">
    <property type="entry name" value="VKOR domain"/>
    <property type="match status" value="1"/>
</dbReference>
<keyword evidence="13" id="KW-1185">Reference proteome</keyword>
<dbReference type="InterPro" id="IPR038354">
    <property type="entry name" value="VKOR_sf"/>
</dbReference>
<evidence type="ECO:0000256" key="2">
    <source>
        <dbReference type="ARBA" id="ARBA00006214"/>
    </source>
</evidence>
<comment type="subcellular location">
    <subcellularLocation>
        <location evidence="1">Membrane</location>
        <topology evidence="1">Multi-pass membrane protein</topology>
    </subcellularLocation>
</comment>
<evidence type="ECO:0000259" key="11">
    <source>
        <dbReference type="SMART" id="SM00756"/>
    </source>
</evidence>
<evidence type="ECO:0000256" key="10">
    <source>
        <dbReference type="SAM" id="Phobius"/>
    </source>
</evidence>
<feature type="transmembrane region" description="Helical" evidence="10">
    <location>
        <begin position="119"/>
        <end position="141"/>
    </location>
</feature>
<comment type="caution">
    <text evidence="12">The sequence shown here is derived from an EMBL/GenBank/DDBJ whole genome shotgun (WGS) entry which is preliminary data.</text>
</comment>
<evidence type="ECO:0000256" key="6">
    <source>
        <dbReference type="ARBA" id="ARBA00023002"/>
    </source>
</evidence>
<evidence type="ECO:0000256" key="3">
    <source>
        <dbReference type="ARBA" id="ARBA00022692"/>
    </source>
</evidence>
<evidence type="ECO:0000313" key="12">
    <source>
        <dbReference type="EMBL" id="GAA2588117.1"/>
    </source>
</evidence>
<dbReference type="EMBL" id="BAAARI010000035">
    <property type="protein sequence ID" value="GAA2588117.1"/>
    <property type="molecule type" value="Genomic_DNA"/>
</dbReference>
<accession>A0ABN3PIP2</accession>
<evidence type="ECO:0000256" key="1">
    <source>
        <dbReference type="ARBA" id="ARBA00004141"/>
    </source>
</evidence>
<keyword evidence="3 10" id="KW-0812">Transmembrane</keyword>
<keyword evidence="6" id="KW-0560">Oxidoreductase</keyword>
<dbReference type="Pfam" id="PF07884">
    <property type="entry name" value="VKOR"/>
    <property type="match status" value="1"/>
</dbReference>
<comment type="similarity">
    <text evidence="2">Belongs to the VKOR family.</text>
</comment>
<feature type="transmembrane region" description="Helical" evidence="10">
    <location>
        <begin position="68"/>
        <end position="87"/>
    </location>
</feature>
<dbReference type="SMART" id="SM00756">
    <property type="entry name" value="VKc"/>
    <property type="match status" value="1"/>
</dbReference>
<name>A0ABN3PIP2_9MICO</name>
<dbReference type="Proteomes" id="UP001500274">
    <property type="component" value="Unassembled WGS sequence"/>
</dbReference>
<dbReference type="CDD" id="cd12922">
    <property type="entry name" value="VKOR_5"/>
    <property type="match status" value="1"/>
</dbReference>
<keyword evidence="7 10" id="KW-0472">Membrane</keyword>
<evidence type="ECO:0000313" key="13">
    <source>
        <dbReference type="Proteomes" id="UP001500274"/>
    </source>
</evidence>
<keyword evidence="9" id="KW-0676">Redox-active center</keyword>
<keyword evidence="5 10" id="KW-1133">Transmembrane helix</keyword>
<dbReference type="RefSeq" id="WP_242086954.1">
    <property type="nucleotide sequence ID" value="NZ_BAAARI010000035.1"/>
</dbReference>
<dbReference type="InterPro" id="IPR041714">
    <property type="entry name" value="VKOR_Actinobacteria"/>
</dbReference>
<gene>
    <name evidence="12" type="ORF">GCM10009862_28240</name>
</gene>
<dbReference type="InterPro" id="IPR012932">
    <property type="entry name" value="VKOR"/>
</dbReference>
<feature type="transmembrane region" description="Helical" evidence="10">
    <location>
        <begin position="162"/>
        <end position="183"/>
    </location>
</feature>
<evidence type="ECO:0000256" key="4">
    <source>
        <dbReference type="ARBA" id="ARBA00022719"/>
    </source>
</evidence>
<reference evidence="12 13" key="1">
    <citation type="journal article" date="2019" name="Int. J. Syst. Evol. Microbiol.">
        <title>The Global Catalogue of Microorganisms (GCM) 10K type strain sequencing project: providing services to taxonomists for standard genome sequencing and annotation.</title>
        <authorList>
            <consortium name="The Broad Institute Genomics Platform"/>
            <consortium name="The Broad Institute Genome Sequencing Center for Infectious Disease"/>
            <person name="Wu L."/>
            <person name="Ma J."/>
        </authorList>
    </citation>
    <scope>NUCLEOTIDE SEQUENCE [LARGE SCALE GENOMIC DNA]</scope>
    <source>
        <strain evidence="12 13">JCM 16365</strain>
    </source>
</reference>
<keyword evidence="4" id="KW-0874">Quinone</keyword>
<evidence type="ECO:0000256" key="9">
    <source>
        <dbReference type="ARBA" id="ARBA00023284"/>
    </source>
</evidence>
<feature type="transmembrane region" description="Helical" evidence="10">
    <location>
        <begin position="94"/>
        <end position="113"/>
    </location>
</feature>
<evidence type="ECO:0000256" key="7">
    <source>
        <dbReference type="ARBA" id="ARBA00023136"/>
    </source>
</evidence>
<feature type="domain" description="Vitamin K epoxide reductase" evidence="11">
    <location>
        <begin position="4"/>
        <end position="145"/>
    </location>
</feature>
<proteinExistence type="inferred from homology"/>
<evidence type="ECO:0000256" key="8">
    <source>
        <dbReference type="ARBA" id="ARBA00023157"/>
    </source>
</evidence>
<sequence>MRREFFFGLFLALCGAVGLTASMALSVEKIEKLTSPDAGLSCDFSVLVQCSANLESAQGAAFGVPNPFLGLVGFALVVCVGVALWAVPHFARWFWMLFNIGVAGAFAFVVWLIGQSIYVLGTLCPWCLVVWLATLPLFFIVTVRNLREGVFGQRARRVGAVLWPWITLVTLAAYLVVAVLAQFRLNVLASIV</sequence>